<keyword evidence="3" id="KW-1185">Reference proteome</keyword>
<comment type="caution">
    <text evidence="2">The sequence shown here is derived from an EMBL/GenBank/DDBJ whole genome shotgun (WGS) entry which is preliminary data.</text>
</comment>
<feature type="domain" description="Multiple myeloma tumor-associated protein 2-like N-terminal" evidence="1">
    <location>
        <begin position="11"/>
        <end position="87"/>
    </location>
</feature>
<dbReference type="PANTHER" id="PTHR14580">
    <property type="entry name" value="MULTIPLE MYELOMA TUMOR-ASSOCIATED PROTEIN 2 FAMILY MEMBER"/>
    <property type="match status" value="1"/>
</dbReference>
<dbReference type="OrthoDB" id="5390672at2759"/>
<name>A0A1Q9CBW8_SYMMI</name>
<reference evidence="2 3" key="1">
    <citation type="submission" date="2016-02" db="EMBL/GenBank/DDBJ databases">
        <title>Genome analysis of coral dinoflagellate symbionts highlights evolutionary adaptations to a symbiotic lifestyle.</title>
        <authorList>
            <person name="Aranda M."/>
            <person name="Li Y."/>
            <person name="Liew Y.J."/>
            <person name="Baumgarten S."/>
            <person name="Simakov O."/>
            <person name="Wilson M."/>
            <person name="Piel J."/>
            <person name="Ashoor H."/>
            <person name="Bougouffa S."/>
            <person name="Bajic V.B."/>
            <person name="Ryu T."/>
            <person name="Ravasi T."/>
            <person name="Bayer T."/>
            <person name="Micklem G."/>
            <person name="Kim H."/>
            <person name="Bhak J."/>
            <person name="Lajeunesse T.C."/>
            <person name="Voolstra C.R."/>
        </authorList>
    </citation>
    <scope>NUCLEOTIDE SEQUENCE [LARGE SCALE GENOMIC DNA]</scope>
    <source>
        <strain evidence="2 3">CCMP2467</strain>
    </source>
</reference>
<dbReference type="InterPro" id="IPR039207">
    <property type="entry name" value="MMTAG2-like"/>
</dbReference>
<evidence type="ECO:0000313" key="2">
    <source>
        <dbReference type="EMBL" id="OLP80430.1"/>
    </source>
</evidence>
<gene>
    <name evidence="2" type="primary">Mmtag2</name>
    <name evidence="2" type="ORF">AK812_SmicGene39158</name>
</gene>
<protein>
    <submittedName>
        <fullName evidence="2">Multiple myeloma tumor-associated protein 2-like</fullName>
    </submittedName>
</protein>
<organism evidence="2 3">
    <name type="scientific">Symbiodinium microadriaticum</name>
    <name type="common">Dinoflagellate</name>
    <name type="synonym">Zooxanthella microadriatica</name>
    <dbReference type="NCBI Taxonomy" id="2951"/>
    <lineage>
        <taxon>Eukaryota</taxon>
        <taxon>Sar</taxon>
        <taxon>Alveolata</taxon>
        <taxon>Dinophyceae</taxon>
        <taxon>Suessiales</taxon>
        <taxon>Symbiodiniaceae</taxon>
        <taxon>Symbiodinium</taxon>
    </lineage>
</organism>
<proteinExistence type="predicted"/>
<dbReference type="PANTHER" id="PTHR14580:SF0">
    <property type="entry name" value="MULTIPLE MYELOMA TUMOR-ASSOCIATED PROTEIN 2"/>
    <property type="match status" value="1"/>
</dbReference>
<dbReference type="AlphaFoldDB" id="A0A1Q9CBW8"/>
<accession>A0A1Q9CBW8</accession>
<dbReference type="InterPro" id="IPR019315">
    <property type="entry name" value="MMTA2_N"/>
</dbReference>
<evidence type="ECO:0000259" key="1">
    <source>
        <dbReference type="Pfam" id="PF10159"/>
    </source>
</evidence>
<sequence>MVDVKVKVKDGCRGGREQFQWRSIKEQEYKDRESYLGQSMKVGQMGKFGKYYMHDWYARKRDTTASIAEERGAVQAYEEELMQEALGLKPKKLLLAKKQMSEEELKASKSLVQHGEHPIGEDAQYSLTSIFFHSTTASVTICRQM</sequence>
<dbReference type="EMBL" id="LSRX01001380">
    <property type="protein sequence ID" value="OLP80430.1"/>
    <property type="molecule type" value="Genomic_DNA"/>
</dbReference>
<dbReference type="Proteomes" id="UP000186817">
    <property type="component" value="Unassembled WGS sequence"/>
</dbReference>
<dbReference type="Pfam" id="PF10159">
    <property type="entry name" value="MMtag"/>
    <property type="match status" value="1"/>
</dbReference>
<evidence type="ECO:0000313" key="3">
    <source>
        <dbReference type="Proteomes" id="UP000186817"/>
    </source>
</evidence>